<evidence type="ECO:0000313" key="3">
    <source>
        <dbReference type="Proteomes" id="UP000824120"/>
    </source>
</evidence>
<comment type="caution">
    <text evidence="2">The sequence shown here is derived from an EMBL/GenBank/DDBJ whole genome shotgun (WGS) entry which is preliminary data.</text>
</comment>
<name>A0A9J5WNY2_SOLCO</name>
<protein>
    <submittedName>
        <fullName evidence="2">Uncharacterized protein</fullName>
    </submittedName>
</protein>
<dbReference type="Proteomes" id="UP000824120">
    <property type="component" value="Chromosome 11"/>
</dbReference>
<keyword evidence="3" id="KW-1185">Reference proteome</keyword>
<sequence>MPSLGVVPQRKSHSTSSDDKKFAQPNDINAAEVVVNLLTHRKSFNPSSWPLLPGVPTFVPQETIFCVKSTFVSEMWGALCGCITQFSLEYDSLRSSKVTKESHEKVLSNAQRCLDGAKLAHEKLDGSMGKL</sequence>
<evidence type="ECO:0000313" key="2">
    <source>
        <dbReference type="EMBL" id="KAG5576892.1"/>
    </source>
</evidence>
<dbReference type="AlphaFoldDB" id="A0A9J5WNY2"/>
<dbReference type="OrthoDB" id="10420094at2759"/>
<gene>
    <name evidence="2" type="ORF">H5410_057026</name>
</gene>
<proteinExistence type="predicted"/>
<organism evidence="2 3">
    <name type="scientific">Solanum commersonii</name>
    <name type="common">Commerson's wild potato</name>
    <name type="synonym">Commerson's nightshade</name>
    <dbReference type="NCBI Taxonomy" id="4109"/>
    <lineage>
        <taxon>Eukaryota</taxon>
        <taxon>Viridiplantae</taxon>
        <taxon>Streptophyta</taxon>
        <taxon>Embryophyta</taxon>
        <taxon>Tracheophyta</taxon>
        <taxon>Spermatophyta</taxon>
        <taxon>Magnoliopsida</taxon>
        <taxon>eudicotyledons</taxon>
        <taxon>Gunneridae</taxon>
        <taxon>Pentapetalae</taxon>
        <taxon>asterids</taxon>
        <taxon>lamiids</taxon>
        <taxon>Solanales</taxon>
        <taxon>Solanaceae</taxon>
        <taxon>Solanoideae</taxon>
        <taxon>Solaneae</taxon>
        <taxon>Solanum</taxon>
    </lineage>
</organism>
<evidence type="ECO:0000256" key="1">
    <source>
        <dbReference type="SAM" id="MobiDB-lite"/>
    </source>
</evidence>
<reference evidence="2 3" key="1">
    <citation type="submission" date="2020-09" db="EMBL/GenBank/DDBJ databases">
        <title>De no assembly of potato wild relative species, Solanum commersonii.</title>
        <authorList>
            <person name="Cho K."/>
        </authorList>
    </citation>
    <scope>NUCLEOTIDE SEQUENCE [LARGE SCALE GENOMIC DNA]</scope>
    <source>
        <strain evidence="2">LZ3.2</strain>
        <tissue evidence="2">Leaf</tissue>
    </source>
</reference>
<dbReference type="EMBL" id="JACXVP010000011">
    <property type="protein sequence ID" value="KAG5576892.1"/>
    <property type="molecule type" value="Genomic_DNA"/>
</dbReference>
<feature type="region of interest" description="Disordered" evidence="1">
    <location>
        <begin position="1"/>
        <end position="23"/>
    </location>
</feature>
<accession>A0A9J5WNY2</accession>